<comment type="caution">
    <text evidence="1">The sequence shown here is derived from an EMBL/GenBank/DDBJ whole genome shotgun (WGS) entry which is preliminary data.</text>
</comment>
<sequence>MKNIRNYRSELYNNKDKFEEVEPNIFKKPSNDNFAIQGLLDEEKASIIRKLDGWKKGEKEFENEYLTVTYKGVKYFKDIEEEEEDNEDSIIYIQKPLEEIYVTSIIFEQEPEYNENDPSNEIISQYPLEDIQDEFLVHCGEPYTKENKNDKVNSYVEFASTNIENIRKVRSIIGKHVYTKQEGEMVKLIIE</sequence>
<evidence type="ECO:0000313" key="2">
    <source>
        <dbReference type="Proteomes" id="UP000193920"/>
    </source>
</evidence>
<reference evidence="1 2" key="1">
    <citation type="submission" date="2016-08" db="EMBL/GenBank/DDBJ databases">
        <title>A Parts List for Fungal Cellulosomes Revealed by Comparative Genomics.</title>
        <authorList>
            <consortium name="DOE Joint Genome Institute"/>
            <person name="Haitjema C.H."/>
            <person name="Gilmore S.P."/>
            <person name="Henske J.K."/>
            <person name="Solomon K.V."/>
            <person name="De Groot R."/>
            <person name="Kuo A."/>
            <person name="Mondo S.J."/>
            <person name="Salamov A.A."/>
            <person name="Labutti K."/>
            <person name="Zhao Z."/>
            <person name="Chiniquy J."/>
            <person name="Barry K."/>
            <person name="Brewer H.M."/>
            <person name="Purvine S.O."/>
            <person name="Wright A.T."/>
            <person name="Boxma B."/>
            <person name="Van Alen T."/>
            <person name="Hackstein J.H."/>
            <person name="Baker S.E."/>
            <person name="Grigoriev I.V."/>
            <person name="O'Malley M.A."/>
        </authorList>
    </citation>
    <scope>NUCLEOTIDE SEQUENCE [LARGE SCALE GENOMIC DNA]</scope>
    <source>
        <strain evidence="1 2">G1</strain>
    </source>
</reference>
<dbReference type="Proteomes" id="UP000193920">
    <property type="component" value="Unassembled WGS sequence"/>
</dbReference>
<dbReference type="EMBL" id="MCOG01000061">
    <property type="protein sequence ID" value="ORY60417.1"/>
    <property type="molecule type" value="Genomic_DNA"/>
</dbReference>
<protein>
    <submittedName>
        <fullName evidence="1">Uncharacterized protein</fullName>
    </submittedName>
</protein>
<dbReference type="AlphaFoldDB" id="A0A1Y2DMC8"/>
<proteinExistence type="predicted"/>
<dbReference type="OrthoDB" id="2138518at2759"/>
<organism evidence="1 2">
    <name type="scientific">Neocallimastix californiae</name>
    <dbReference type="NCBI Taxonomy" id="1754190"/>
    <lineage>
        <taxon>Eukaryota</taxon>
        <taxon>Fungi</taxon>
        <taxon>Fungi incertae sedis</taxon>
        <taxon>Chytridiomycota</taxon>
        <taxon>Chytridiomycota incertae sedis</taxon>
        <taxon>Neocallimastigomycetes</taxon>
        <taxon>Neocallimastigales</taxon>
        <taxon>Neocallimastigaceae</taxon>
        <taxon>Neocallimastix</taxon>
    </lineage>
</organism>
<gene>
    <name evidence="1" type="ORF">LY90DRAFT_701217</name>
</gene>
<evidence type="ECO:0000313" key="1">
    <source>
        <dbReference type="EMBL" id="ORY60417.1"/>
    </source>
</evidence>
<keyword evidence="2" id="KW-1185">Reference proteome</keyword>
<name>A0A1Y2DMC8_9FUNG</name>
<accession>A0A1Y2DMC8</accession>